<gene>
    <name evidence="5" type="ORF">GFSPODELE1_LOCUS7113</name>
</gene>
<reference evidence="6" key="1">
    <citation type="submission" date="2024-04" db="EMBL/GenBank/DDBJ databases">
        <authorList>
            <person name="Shaw F."/>
            <person name="Minotto A."/>
        </authorList>
    </citation>
    <scope>NUCLEOTIDE SEQUENCE [LARGE SCALE GENOMIC DNA]</scope>
</reference>
<keyword evidence="2" id="KW-0560">Oxidoreductase</keyword>
<dbReference type="Gene3D" id="3.40.50.720">
    <property type="entry name" value="NAD(P)-binding Rossmann-like Domain"/>
    <property type="match status" value="1"/>
</dbReference>
<dbReference type="InterPro" id="IPR002225">
    <property type="entry name" value="3Beta_OHSteriod_DH/Estase"/>
</dbReference>
<proteinExistence type="inferred from homology"/>
<feature type="transmembrane region" description="Helical" evidence="3">
    <location>
        <begin position="70"/>
        <end position="89"/>
    </location>
</feature>
<evidence type="ECO:0000256" key="2">
    <source>
        <dbReference type="ARBA" id="ARBA00023002"/>
    </source>
</evidence>
<organism evidence="5 6">
    <name type="scientific">Somion occarium</name>
    <dbReference type="NCBI Taxonomy" id="3059160"/>
    <lineage>
        <taxon>Eukaryota</taxon>
        <taxon>Fungi</taxon>
        <taxon>Dikarya</taxon>
        <taxon>Basidiomycota</taxon>
        <taxon>Agaricomycotina</taxon>
        <taxon>Agaricomycetes</taxon>
        <taxon>Polyporales</taxon>
        <taxon>Cerrenaceae</taxon>
        <taxon>Somion</taxon>
    </lineage>
</organism>
<dbReference type="PANTHER" id="PTHR43245">
    <property type="entry name" value="BIFUNCTIONAL POLYMYXIN RESISTANCE PROTEIN ARNA"/>
    <property type="match status" value="1"/>
</dbReference>
<sequence length="581" mass="64628">MNHHCAVENVQDCDVQPLCRDDATVKDLDVPFAPVCYDQNALFHLTGPNYLPPFAHRPPETAPSYSAMPAAVWLTVLIIPTLYALYVWLNDAKLKRPPGNLGSEPWTQEFIQETFARVSEKPDLLEGQLPSKTGRRYIVIGGAGFLGGWIVLHLLQRGEDPRKIRILDIRPPSRKDLKEAARDVDFIQVDMTDADAVFKAFQKPWPATEERTPELTVFHTAAVIRFFERHPDLLYLSDNINLEGTKNIVNAARAVGASALIYTSSGSVAVRRSRFWLWPWQSEAKHFVQVITDDDNQLPKRHEEFFSNYAVSKLHAERFVRDSDGSKSGDGILRTGCLRPGNGIFGPGGDILVDRLIRDKVNPSWIPSIMQSFIYVENCSLAHLCYEARLIELQSGNSNPDIGGQAFCITDAGPTPTYLDVYNAVGTLCKGAVSFIYLSPTFMLSIAHLVEWYYLARHFLVNSSFAFLGRLFPAIRGDIIFLQPSMFALTNVHLLFDDSRARTSSEKGGLGYTGPCTTLEGVCKVVLEYEKNGGEGTERAVAGHPEPTKLKFDPTLPERGVVEIVGKISSGLGVDPTKTWN</sequence>
<keyword evidence="3" id="KW-0472">Membrane</keyword>
<dbReference type="Pfam" id="PF01073">
    <property type="entry name" value="3Beta_HSD"/>
    <property type="match status" value="1"/>
</dbReference>
<keyword evidence="3" id="KW-0812">Transmembrane</keyword>
<protein>
    <recommendedName>
        <fullName evidence="4">3-beta hydroxysteroid dehydrogenase/isomerase domain-containing protein</fullName>
    </recommendedName>
</protein>
<evidence type="ECO:0000256" key="3">
    <source>
        <dbReference type="SAM" id="Phobius"/>
    </source>
</evidence>
<dbReference type="EMBL" id="OZ037948">
    <property type="protein sequence ID" value="CAL1708959.1"/>
    <property type="molecule type" value="Genomic_DNA"/>
</dbReference>
<evidence type="ECO:0000313" key="5">
    <source>
        <dbReference type="EMBL" id="CAL1708959.1"/>
    </source>
</evidence>
<evidence type="ECO:0000259" key="4">
    <source>
        <dbReference type="Pfam" id="PF01073"/>
    </source>
</evidence>
<dbReference type="PANTHER" id="PTHR43245:SF51">
    <property type="entry name" value="SHORT CHAIN DEHYDROGENASE_REDUCTASE FAMILY 42E, MEMBER 2"/>
    <property type="match status" value="1"/>
</dbReference>
<name>A0ABP1DPT5_9APHY</name>
<accession>A0ABP1DPT5</accession>
<dbReference type="InterPro" id="IPR050177">
    <property type="entry name" value="Lipid_A_modif_metabolic_enz"/>
</dbReference>
<dbReference type="InterPro" id="IPR036291">
    <property type="entry name" value="NAD(P)-bd_dom_sf"/>
</dbReference>
<evidence type="ECO:0000256" key="1">
    <source>
        <dbReference type="ARBA" id="ARBA00009219"/>
    </source>
</evidence>
<comment type="similarity">
    <text evidence="1">Belongs to the 3-beta-HSD family.</text>
</comment>
<evidence type="ECO:0000313" key="6">
    <source>
        <dbReference type="Proteomes" id="UP001497453"/>
    </source>
</evidence>
<keyword evidence="3" id="KW-1133">Transmembrane helix</keyword>
<feature type="domain" description="3-beta hydroxysteroid dehydrogenase/isomerase" evidence="4">
    <location>
        <begin position="138"/>
        <end position="421"/>
    </location>
</feature>
<dbReference type="Proteomes" id="UP001497453">
    <property type="component" value="Chromosome 5"/>
</dbReference>
<keyword evidence="6" id="KW-1185">Reference proteome</keyword>
<dbReference type="SUPFAM" id="SSF51735">
    <property type="entry name" value="NAD(P)-binding Rossmann-fold domains"/>
    <property type="match status" value="1"/>
</dbReference>
<feature type="transmembrane region" description="Helical" evidence="3">
    <location>
        <begin position="137"/>
        <end position="155"/>
    </location>
</feature>